<dbReference type="PIRSF" id="PIRSF030561">
    <property type="entry name" value="UCP030561"/>
    <property type="match status" value="1"/>
</dbReference>
<dbReference type="RefSeq" id="WP_042024393.1">
    <property type="nucleotide sequence ID" value="NZ_CDBW01000045.1"/>
</dbReference>
<reference evidence="2 3" key="1">
    <citation type="submission" date="2016-09" db="EMBL/GenBank/DDBJ databases">
        <title>Draft Genome Sequence of Aeromonas sobria Strain 08005, Isolated from Sick Rana catesbeiana.</title>
        <authorList>
            <person name="Yang Q."/>
        </authorList>
    </citation>
    <scope>NUCLEOTIDE SEQUENCE [LARGE SCALE GENOMIC DNA]</scope>
    <source>
        <strain evidence="2 3">08005</strain>
    </source>
</reference>
<sequence>MSITQPIEAQFEAYNAHDIDAFVACFAEDFKGYRMPTETPSLDGREALRAFYAAHRFNNPLLKAELVARTLLGNKVFDHELIYGLSPEPIESVAVFEVEDGLIKTAWFYFPS</sequence>
<dbReference type="GeneID" id="58924394"/>
<dbReference type="InterPro" id="IPR008317">
    <property type="entry name" value="UCP030561"/>
</dbReference>
<dbReference type="STRING" id="646.BJD16_07270"/>
<dbReference type="EMBL" id="MKFU01000066">
    <property type="protein sequence ID" value="OHY88580.1"/>
    <property type="molecule type" value="Genomic_DNA"/>
</dbReference>
<feature type="domain" description="SnoaL-like" evidence="1">
    <location>
        <begin position="7"/>
        <end position="104"/>
    </location>
</feature>
<dbReference type="Pfam" id="PF12680">
    <property type="entry name" value="SnoaL_2"/>
    <property type="match status" value="1"/>
</dbReference>
<name>A0A1S2CIP4_AERSO</name>
<keyword evidence="2" id="KW-0413">Isomerase</keyword>
<dbReference type="InterPro" id="IPR032710">
    <property type="entry name" value="NTF2-like_dom_sf"/>
</dbReference>
<evidence type="ECO:0000313" key="3">
    <source>
        <dbReference type="Proteomes" id="UP000179934"/>
    </source>
</evidence>
<dbReference type="SUPFAM" id="SSF54427">
    <property type="entry name" value="NTF2-like"/>
    <property type="match status" value="1"/>
</dbReference>
<proteinExistence type="predicted"/>
<dbReference type="AlphaFoldDB" id="A0A1S2CIP4"/>
<gene>
    <name evidence="2" type="ORF">BJD16_07270</name>
</gene>
<protein>
    <submittedName>
        <fullName evidence="2">Steroid delta-isomerase</fullName>
    </submittedName>
</protein>
<dbReference type="Gene3D" id="3.10.450.50">
    <property type="match status" value="1"/>
</dbReference>
<dbReference type="Proteomes" id="UP000179934">
    <property type="component" value="Unassembled WGS sequence"/>
</dbReference>
<dbReference type="GO" id="GO:0016853">
    <property type="term" value="F:isomerase activity"/>
    <property type="evidence" value="ECO:0007669"/>
    <property type="project" value="UniProtKB-KW"/>
</dbReference>
<organism evidence="2 3">
    <name type="scientific">Aeromonas sobria</name>
    <dbReference type="NCBI Taxonomy" id="646"/>
    <lineage>
        <taxon>Bacteria</taxon>
        <taxon>Pseudomonadati</taxon>
        <taxon>Pseudomonadota</taxon>
        <taxon>Gammaproteobacteria</taxon>
        <taxon>Aeromonadales</taxon>
        <taxon>Aeromonadaceae</taxon>
        <taxon>Aeromonas</taxon>
    </lineage>
</organism>
<evidence type="ECO:0000313" key="2">
    <source>
        <dbReference type="EMBL" id="OHY88580.1"/>
    </source>
</evidence>
<dbReference type="InterPro" id="IPR037401">
    <property type="entry name" value="SnoaL-like"/>
</dbReference>
<accession>A0A1S2CIP4</accession>
<comment type="caution">
    <text evidence="2">The sequence shown here is derived from an EMBL/GenBank/DDBJ whole genome shotgun (WGS) entry which is preliminary data.</text>
</comment>
<evidence type="ECO:0000259" key="1">
    <source>
        <dbReference type="Pfam" id="PF12680"/>
    </source>
</evidence>
<dbReference type="OrthoDB" id="9799296at2"/>